<gene>
    <name evidence="9" type="ORF">SARC_04962</name>
</gene>
<dbReference type="GO" id="GO:0005615">
    <property type="term" value="C:extracellular space"/>
    <property type="evidence" value="ECO:0007669"/>
    <property type="project" value="TreeGrafter"/>
</dbReference>
<keyword evidence="7" id="KW-0472">Membrane</keyword>
<dbReference type="GO" id="GO:0006508">
    <property type="term" value="P:proteolysis"/>
    <property type="evidence" value="ECO:0007669"/>
    <property type="project" value="UniProtKB-KW"/>
</dbReference>
<feature type="transmembrane region" description="Helical" evidence="7">
    <location>
        <begin position="159"/>
        <end position="187"/>
    </location>
</feature>
<dbReference type="OrthoDB" id="546450at2759"/>
<dbReference type="FunFam" id="2.40.10.10:FF:000002">
    <property type="entry name" value="Transmembrane protease serine"/>
    <property type="match status" value="1"/>
</dbReference>
<keyword evidence="4" id="KW-0378">Hydrolase</keyword>
<feature type="compositionally biased region" description="Polar residues" evidence="6">
    <location>
        <begin position="216"/>
        <end position="226"/>
    </location>
</feature>
<feature type="region of interest" description="Disordered" evidence="6">
    <location>
        <begin position="196"/>
        <end position="234"/>
    </location>
</feature>
<dbReference type="CDD" id="cd00190">
    <property type="entry name" value="Tryp_SPc"/>
    <property type="match status" value="1"/>
</dbReference>
<dbReference type="RefSeq" id="XP_014156664.1">
    <property type="nucleotide sequence ID" value="XM_014301189.1"/>
</dbReference>
<comment type="subcellular location">
    <subcellularLocation>
        <location evidence="1">Secreted</location>
    </subcellularLocation>
</comment>
<reference evidence="9 10" key="1">
    <citation type="submission" date="2011-02" db="EMBL/GenBank/DDBJ databases">
        <title>The Genome Sequence of Sphaeroforma arctica JP610.</title>
        <authorList>
            <consortium name="The Broad Institute Genome Sequencing Platform"/>
            <person name="Russ C."/>
            <person name="Cuomo C."/>
            <person name="Young S.K."/>
            <person name="Zeng Q."/>
            <person name="Gargeya S."/>
            <person name="Alvarado L."/>
            <person name="Berlin A."/>
            <person name="Chapman S.B."/>
            <person name="Chen Z."/>
            <person name="Freedman E."/>
            <person name="Gellesch M."/>
            <person name="Goldberg J."/>
            <person name="Griggs A."/>
            <person name="Gujja S."/>
            <person name="Heilman E."/>
            <person name="Heiman D."/>
            <person name="Howarth C."/>
            <person name="Mehta T."/>
            <person name="Neiman D."/>
            <person name="Pearson M."/>
            <person name="Roberts A."/>
            <person name="Saif S."/>
            <person name="Shea T."/>
            <person name="Shenoy N."/>
            <person name="Sisk P."/>
            <person name="Stolte C."/>
            <person name="Sykes S."/>
            <person name="White J."/>
            <person name="Yandava C."/>
            <person name="Burger G."/>
            <person name="Gray M.W."/>
            <person name="Holland P.W.H."/>
            <person name="King N."/>
            <person name="Lang F.B.F."/>
            <person name="Roger A.J."/>
            <person name="Ruiz-Trillo I."/>
            <person name="Haas B."/>
            <person name="Nusbaum C."/>
            <person name="Birren B."/>
        </authorList>
    </citation>
    <scope>NUCLEOTIDE SEQUENCE [LARGE SCALE GENOMIC DNA]</scope>
    <source>
        <strain evidence="9 10">JP610</strain>
    </source>
</reference>
<evidence type="ECO:0000256" key="2">
    <source>
        <dbReference type="ARBA" id="ARBA00022525"/>
    </source>
</evidence>
<keyword evidence="2" id="KW-0964">Secreted</keyword>
<dbReference type="PROSITE" id="PS50240">
    <property type="entry name" value="TRYPSIN_DOM"/>
    <property type="match status" value="1"/>
</dbReference>
<dbReference type="Gene3D" id="2.40.10.10">
    <property type="entry name" value="Trypsin-like serine proteases"/>
    <property type="match status" value="1"/>
</dbReference>
<dbReference type="InterPro" id="IPR043504">
    <property type="entry name" value="Peptidase_S1_PA_chymotrypsin"/>
</dbReference>
<evidence type="ECO:0000256" key="5">
    <source>
        <dbReference type="ARBA" id="ARBA00023157"/>
    </source>
</evidence>
<sequence length="234" mass="24813">MGEVSGWGRTDPDDSYHPIDLQTVSLPQVSLEQCTLAYKFYAVTVDDTQVCAGYLSGGQDACQGDSGGPYWVVDEAGIQRVVGIVSYGIGCAQPGLYGIYTRVNSFNSWIVSYLSGGVQTRADTYVYAAEEDDANRDYSYNPDANDFSRAEASTSDSSVLSVGAIVGIAVGCVAVVGIFVGGAVFVVKRKKQISTPNSNTSAQLRESSVGVRENESSTSVTDVSGRSNDKTLFV</sequence>
<dbReference type="eggNOG" id="KOG3627">
    <property type="taxonomic scope" value="Eukaryota"/>
</dbReference>
<evidence type="ECO:0000313" key="10">
    <source>
        <dbReference type="Proteomes" id="UP000054560"/>
    </source>
</evidence>
<name>A0A0L0G0X2_9EUKA</name>
<evidence type="ECO:0000259" key="8">
    <source>
        <dbReference type="PROSITE" id="PS50240"/>
    </source>
</evidence>
<keyword evidence="10" id="KW-1185">Reference proteome</keyword>
<evidence type="ECO:0000256" key="6">
    <source>
        <dbReference type="SAM" id="MobiDB-lite"/>
    </source>
</evidence>
<dbReference type="PANTHER" id="PTHR24264">
    <property type="entry name" value="TRYPSIN-RELATED"/>
    <property type="match status" value="1"/>
</dbReference>
<keyword evidence="5" id="KW-1015">Disulfide bond</keyword>
<dbReference type="GO" id="GO:0004252">
    <property type="term" value="F:serine-type endopeptidase activity"/>
    <property type="evidence" value="ECO:0007669"/>
    <property type="project" value="InterPro"/>
</dbReference>
<accession>A0A0L0G0X2</accession>
<dbReference type="InterPro" id="IPR009003">
    <property type="entry name" value="Peptidase_S1_PA"/>
</dbReference>
<evidence type="ECO:0000256" key="3">
    <source>
        <dbReference type="ARBA" id="ARBA00022670"/>
    </source>
</evidence>
<keyword evidence="7" id="KW-1133">Transmembrane helix</keyword>
<evidence type="ECO:0000256" key="1">
    <source>
        <dbReference type="ARBA" id="ARBA00004613"/>
    </source>
</evidence>
<dbReference type="GeneID" id="25905466"/>
<dbReference type="EMBL" id="KQ241895">
    <property type="protein sequence ID" value="KNC82762.1"/>
    <property type="molecule type" value="Genomic_DNA"/>
</dbReference>
<dbReference type="STRING" id="667725.A0A0L0G0X2"/>
<dbReference type="Pfam" id="PF00089">
    <property type="entry name" value="Trypsin"/>
    <property type="match status" value="1"/>
</dbReference>
<dbReference type="SMART" id="SM00020">
    <property type="entry name" value="Tryp_SPc"/>
    <property type="match status" value="1"/>
</dbReference>
<feature type="domain" description="Peptidase S1" evidence="8">
    <location>
        <begin position="1"/>
        <end position="115"/>
    </location>
</feature>
<evidence type="ECO:0000313" key="9">
    <source>
        <dbReference type="EMBL" id="KNC82762.1"/>
    </source>
</evidence>
<dbReference type="Proteomes" id="UP000054560">
    <property type="component" value="Unassembled WGS sequence"/>
</dbReference>
<dbReference type="AlphaFoldDB" id="A0A0L0G0X2"/>
<protein>
    <recommendedName>
        <fullName evidence="8">Peptidase S1 domain-containing protein</fullName>
    </recommendedName>
</protein>
<dbReference type="InterPro" id="IPR001254">
    <property type="entry name" value="Trypsin_dom"/>
</dbReference>
<dbReference type="SUPFAM" id="SSF50494">
    <property type="entry name" value="Trypsin-like serine proteases"/>
    <property type="match status" value="1"/>
</dbReference>
<dbReference type="PANTHER" id="PTHR24264:SF65">
    <property type="entry name" value="SRCR DOMAIN-CONTAINING PROTEIN"/>
    <property type="match status" value="1"/>
</dbReference>
<evidence type="ECO:0000256" key="7">
    <source>
        <dbReference type="SAM" id="Phobius"/>
    </source>
</evidence>
<proteinExistence type="predicted"/>
<evidence type="ECO:0000256" key="4">
    <source>
        <dbReference type="ARBA" id="ARBA00022801"/>
    </source>
</evidence>
<organism evidence="9 10">
    <name type="scientific">Sphaeroforma arctica JP610</name>
    <dbReference type="NCBI Taxonomy" id="667725"/>
    <lineage>
        <taxon>Eukaryota</taxon>
        <taxon>Ichthyosporea</taxon>
        <taxon>Ichthyophonida</taxon>
        <taxon>Sphaeroforma</taxon>
    </lineage>
</organism>
<feature type="compositionally biased region" description="Polar residues" evidence="6">
    <location>
        <begin position="196"/>
        <end position="206"/>
    </location>
</feature>
<keyword evidence="7" id="KW-0812">Transmembrane</keyword>
<dbReference type="InterPro" id="IPR050127">
    <property type="entry name" value="Serine_Proteases_S1"/>
</dbReference>
<keyword evidence="3" id="KW-0645">Protease</keyword>